<organism evidence="1 2">
    <name type="scientific">Persea americana</name>
    <name type="common">Avocado</name>
    <dbReference type="NCBI Taxonomy" id="3435"/>
    <lineage>
        <taxon>Eukaryota</taxon>
        <taxon>Viridiplantae</taxon>
        <taxon>Streptophyta</taxon>
        <taxon>Embryophyta</taxon>
        <taxon>Tracheophyta</taxon>
        <taxon>Spermatophyta</taxon>
        <taxon>Magnoliopsida</taxon>
        <taxon>Magnoliidae</taxon>
        <taxon>Laurales</taxon>
        <taxon>Lauraceae</taxon>
        <taxon>Persea</taxon>
    </lineage>
</organism>
<sequence length="728" mass="82017">MASSAEDDADAVLSDVEEAEDPVPITLQTPSSDEFSSDQLRRILSDLDRERQARQAAESEKAELQSHFNRLKVYVHEAIKMRDENGRLRDDAVRERDETMRSSERLSGELVEARRAKDEILKQRDEIARQLEEAIRVKDSSRSEIESAAQMLVTGIEKISGKVSSFKNFSAGGLPRSQKYSGLPAIAYGVIKRTNEIVEELLKQVDMASKSRNDAREQMEHRNYEIAIEVSQLEATISGLKEQLEKKSLEAENLEKVVADKDTKISEMDRDISELRRVGEEFDEKLRDLELKMDSYRPLVIDQLNHMSKAQEQLYEIMKMVDVNVSDDQMDLSDSVFLSNEMDENLHASLEGMRSIHELLKIAVAKVRGEMEERSHEVKGLNETVARLVTEKHHIGSLLRSALSKKMASDPSSKTNDVLQVAENGLRDAGLDVRFSNGLGNVETVATHENQDAVENDQDEVYTLAGALEKIVRDSQLEIIDLQHSVEALRAELSLLKTHIEAQAKEISQRKHQIKELEEKERVANESVEGLMMDIAAAEEEIARWKLAAEQEAAAGRAVEQEFLAQLSALRQELEAAKQAMVESENKLKFKEETAVAAMAARDAAEKSLKLADLRSSRLRERLEELTRQLEESDNREDSENRNRPSDAGIKGIMWVVSYNGEWVLVLVTCGILEKEPIAAMDEDEFEWLPALLSNTYPPMDDPLPIASSSHELDDDSIAQFSALTSNH</sequence>
<reference evidence="1 2" key="1">
    <citation type="journal article" date="2022" name="Hortic Res">
        <title>A haplotype resolved chromosomal level avocado genome allows analysis of novel avocado genes.</title>
        <authorList>
            <person name="Nath O."/>
            <person name="Fletcher S.J."/>
            <person name="Hayward A."/>
            <person name="Shaw L.M."/>
            <person name="Masouleh A.K."/>
            <person name="Furtado A."/>
            <person name="Henry R.J."/>
            <person name="Mitter N."/>
        </authorList>
    </citation>
    <scope>NUCLEOTIDE SEQUENCE [LARGE SCALE GENOMIC DNA]</scope>
    <source>
        <strain evidence="2">cv. Hass</strain>
    </source>
</reference>
<dbReference type="Proteomes" id="UP001234297">
    <property type="component" value="Chromosome 12"/>
</dbReference>
<evidence type="ECO:0000313" key="1">
    <source>
        <dbReference type="EMBL" id="KAJ8615516.1"/>
    </source>
</evidence>
<proteinExistence type="predicted"/>
<evidence type="ECO:0000313" key="2">
    <source>
        <dbReference type="Proteomes" id="UP001234297"/>
    </source>
</evidence>
<dbReference type="EMBL" id="CM056820">
    <property type="protein sequence ID" value="KAJ8615516.1"/>
    <property type="molecule type" value="Genomic_DNA"/>
</dbReference>
<keyword evidence="2" id="KW-1185">Reference proteome</keyword>
<comment type="caution">
    <text evidence="1">The sequence shown here is derived from an EMBL/GenBank/DDBJ whole genome shotgun (WGS) entry which is preliminary data.</text>
</comment>
<protein>
    <submittedName>
        <fullName evidence="1">Uncharacterized protein</fullName>
    </submittedName>
</protein>
<gene>
    <name evidence="1" type="ORF">MRB53_034888</name>
</gene>
<name>A0ACC2K365_PERAE</name>
<accession>A0ACC2K365</accession>